<proteinExistence type="predicted"/>
<reference evidence="2 3" key="1">
    <citation type="journal article" date="2018" name="Front. Plant Sci.">
        <title>Red Clover (Trifolium pratense) and Zigzag Clover (T. medium) - A Picture of Genomic Similarities and Differences.</title>
        <authorList>
            <person name="Dluhosova J."/>
            <person name="Istvanek J."/>
            <person name="Nedelnik J."/>
            <person name="Repkova J."/>
        </authorList>
    </citation>
    <scope>NUCLEOTIDE SEQUENCE [LARGE SCALE GENOMIC DNA]</scope>
    <source>
        <strain evidence="3">cv. 10/8</strain>
        <tissue evidence="2">Leaf</tissue>
    </source>
</reference>
<accession>A0A392RB65</accession>
<name>A0A392RB65_9FABA</name>
<feature type="compositionally biased region" description="Basic and acidic residues" evidence="1">
    <location>
        <begin position="17"/>
        <end position="26"/>
    </location>
</feature>
<protein>
    <submittedName>
        <fullName evidence="2">Uncharacterized protein</fullName>
    </submittedName>
</protein>
<keyword evidence="3" id="KW-1185">Reference proteome</keyword>
<evidence type="ECO:0000313" key="2">
    <source>
        <dbReference type="EMBL" id="MCI33264.1"/>
    </source>
</evidence>
<organism evidence="2 3">
    <name type="scientific">Trifolium medium</name>
    <dbReference type="NCBI Taxonomy" id="97028"/>
    <lineage>
        <taxon>Eukaryota</taxon>
        <taxon>Viridiplantae</taxon>
        <taxon>Streptophyta</taxon>
        <taxon>Embryophyta</taxon>
        <taxon>Tracheophyta</taxon>
        <taxon>Spermatophyta</taxon>
        <taxon>Magnoliopsida</taxon>
        <taxon>eudicotyledons</taxon>
        <taxon>Gunneridae</taxon>
        <taxon>Pentapetalae</taxon>
        <taxon>rosids</taxon>
        <taxon>fabids</taxon>
        <taxon>Fabales</taxon>
        <taxon>Fabaceae</taxon>
        <taxon>Papilionoideae</taxon>
        <taxon>50 kb inversion clade</taxon>
        <taxon>NPAAA clade</taxon>
        <taxon>Hologalegina</taxon>
        <taxon>IRL clade</taxon>
        <taxon>Trifolieae</taxon>
        <taxon>Trifolium</taxon>
    </lineage>
</organism>
<evidence type="ECO:0000256" key="1">
    <source>
        <dbReference type="SAM" id="MobiDB-lite"/>
    </source>
</evidence>
<sequence length="26" mass="2987">MYDINKKFPPPLAMANLRRETSGAHK</sequence>
<feature type="region of interest" description="Disordered" evidence="1">
    <location>
        <begin position="1"/>
        <end position="26"/>
    </location>
</feature>
<evidence type="ECO:0000313" key="3">
    <source>
        <dbReference type="Proteomes" id="UP000265520"/>
    </source>
</evidence>
<dbReference type="Proteomes" id="UP000265520">
    <property type="component" value="Unassembled WGS sequence"/>
</dbReference>
<dbReference type="AlphaFoldDB" id="A0A392RB65"/>
<feature type="non-terminal residue" evidence="2">
    <location>
        <position position="26"/>
    </location>
</feature>
<dbReference type="EMBL" id="LXQA010202996">
    <property type="protein sequence ID" value="MCI33264.1"/>
    <property type="molecule type" value="Genomic_DNA"/>
</dbReference>
<comment type="caution">
    <text evidence="2">The sequence shown here is derived from an EMBL/GenBank/DDBJ whole genome shotgun (WGS) entry which is preliminary data.</text>
</comment>